<dbReference type="Proteomes" id="UP001056120">
    <property type="component" value="Linkage Group LG04"/>
</dbReference>
<sequence length="406" mass="45325">MLDSNRNLVERSDQELMKHVCKLCNKGFPCGRSLGGHMRSHVINSPDPHHQKMKKKKMKLSSVINRSSNSSDLGYELRKDPKKTLKAVINGSSNSEYDLVVLDKLCKECGKGFQSWKALFGHMKCHSDKVPKTTISNQDSWISQMKKSKSRSRNVTTIASSSDSMNANNHASTSVVSDIDDDGDQEAEVAICLIMLSRDVGQWGENMIKNGCKMKKLASPESELHGEFDDQIKRSFECTTCNNSFDSYQALGGHKASHKKLKGCFESKTDDQNMIKIEPMLDHDHMTNGCCEKTFDNHPSSSSFNLGDSLKNTMVVGAHECSICLRIFSSGQALGGHKRSHLIAEAKLNQQNPNLIKKIDKPVHETRGFLDLNMPPDDPVEEEEEQGFNPWCYNHESTLLGLLSTS</sequence>
<evidence type="ECO:0000313" key="2">
    <source>
        <dbReference type="Proteomes" id="UP001056120"/>
    </source>
</evidence>
<name>A0ACB9JIX8_9ASTR</name>
<reference evidence="2" key="1">
    <citation type="journal article" date="2022" name="Mol. Ecol. Resour.">
        <title>The genomes of chicory, endive, great burdock and yacon provide insights into Asteraceae palaeo-polyploidization history and plant inulin production.</title>
        <authorList>
            <person name="Fan W."/>
            <person name="Wang S."/>
            <person name="Wang H."/>
            <person name="Wang A."/>
            <person name="Jiang F."/>
            <person name="Liu H."/>
            <person name="Zhao H."/>
            <person name="Xu D."/>
            <person name="Zhang Y."/>
        </authorList>
    </citation>
    <scope>NUCLEOTIDE SEQUENCE [LARGE SCALE GENOMIC DNA]</scope>
    <source>
        <strain evidence="2">cv. Yunnan</strain>
    </source>
</reference>
<accession>A0ACB9JIX8</accession>
<dbReference type="EMBL" id="CM042021">
    <property type="protein sequence ID" value="KAI3820144.1"/>
    <property type="molecule type" value="Genomic_DNA"/>
</dbReference>
<evidence type="ECO:0000313" key="1">
    <source>
        <dbReference type="EMBL" id="KAI3820144.1"/>
    </source>
</evidence>
<organism evidence="1 2">
    <name type="scientific">Smallanthus sonchifolius</name>
    <dbReference type="NCBI Taxonomy" id="185202"/>
    <lineage>
        <taxon>Eukaryota</taxon>
        <taxon>Viridiplantae</taxon>
        <taxon>Streptophyta</taxon>
        <taxon>Embryophyta</taxon>
        <taxon>Tracheophyta</taxon>
        <taxon>Spermatophyta</taxon>
        <taxon>Magnoliopsida</taxon>
        <taxon>eudicotyledons</taxon>
        <taxon>Gunneridae</taxon>
        <taxon>Pentapetalae</taxon>
        <taxon>asterids</taxon>
        <taxon>campanulids</taxon>
        <taxon>Asterales</taxon>
        <taxon>Asteraceae</taxon>
        <taxon>Asteroideae</taxon>
        <taxon>Heliantheae alliance</taxon>
        <taxon>Millerieae</taxon>
        <taxon>Smallanthus</taxon>
    </lineage>
</organism>
<keyword evidence="2" id="KW-1185">Reference proteome</keyword>
<reference evidence="1 2" key="2">
    <citation type="journal article" date="2022" name="Mol. Ecol. Resour.">
        <title>The genomes of chicory, endive, great burdock and yacon provide insights into Asteraceae paleo-polyploidization history and plant inulin production.</title>
        <authorList>
            <person name="Fan W."/>
            <person name="Wang S."/>
            <person name="Wang H."/>
            <person name="Wang A."/>
            <person name="Jiang F."/>
            <person name="Liu H."/>
            <person name="Zhao H."/>
            <person name="Xu D."/>
            <person name="Zhang Y."/>
        </authorList>
    </citation>
    <scope>NUCLEOTIDE SEQUENCE [LARGE SCALE GENOMIC DNA]</scope>
    <source>
        <strain evidence="2">cv. Yunnan</strain>
        <tissue evidence="1">Leaves</tissue>
    </source>
</reference>
<proteinExistence type="predicted"/>
<protein>
    <submittedName>
        <fullName evidence="1">Uncharacterized protein</fullName>
    </submittedName>
</protein>
<comment type="caution">
    <text evidence="1">The sequence shown here is derived from an EMBL/GenBank/DDBJ whole genome shotgun (WGS) entry which is preliminary data.</text>
</comment>
<gene>
    <name evidence="1" type="ORF">L1987_14002</name>
</gene>